<sequence>MVYKEAVASFKQKGHEWALETLNNHLERWLNSFYNGKII</sequence>
<proteinExistence type="predicted"/>
<dbReference type="AlphaFoldDB" id="A0A852TPG4"/>
<reference evidence="2" key="2">
    <citation type="submission" date="2020-08" db="EMBL/GenBank/DDBJ databases">
        <title>The Agave Microbiome: Exploring the role of microbial communities in plant adaptations to desert environments.</title>
        <authorList>
            <person name="Partida-Martinez L.P."/>
        </authorList>
    </citation>
    <scope>NUCLEOTIDE SEQUENCE [LARGE SCALE GENOMIC DNA]</scope>
    <source>
        <strain evidence="2">AT2.8</strain>
    </source>
</reference>
<evidence type="ECO:0000313" key="1">
    <source>
        <dbReference type="EMBL" id="NYE08834.1"/>
    </source>
</evidence>
<reference evidence="2" key="1">
    <citation type="submission" date="2020-07" db="EMBL/GenBank/DDBJ databases">
        <authorList>
            <person name="Partida-Martinez L."/>
            <person name="Huntemann M."/>
            <person name="Clum A."/>
            <person name="Wang J."/>
            <person name="Palaniappan K."/>
            <person name="Ritter S."/>
            <person name="Chen I.-M."/>
            <person name="Stamatis D."/>
            <person name="Reddy T."/>
            <person name="O'Malley R."/>
            <person name="Daum C."/>
            <person name="Shapiro N."/>
            <person name="Ivanova N."/>
            <person name="Kyrpides N."/>
            <person name="Woyke T."/>
        </authorList>
    </citation>
    <scope>NUCLEOTIDE SEQUENCE [LARGE SCALE GENOMIC DNA]</scope>
    <source>
        <strain evidence="2">AT2.8</strain>
    </source>
</reference>
<name>A0A852TPG4_9BACI</name>
<gene>
    <name evidence="1" type="ORF">F4694_005690</name>
</gene>
<organism evidence="1 2">
    <name type="scientific">Neobacillus niacini</name>
    <dbReference type="NCBI Taxonomy" id="86668"/>
    <lineage>
        <taxon>Bacteria</taxon>
        <taxon>Bacillati</taxon>
        <taxon>Bacillota</taxon>
        <taxon>Bacilli</taxon>
        <taxon>Bacillales</taxon>
        <taxon>Bacillaceae</taxon>
        <taxon>Neobacillus</taxon>
    </lineage>
</organism>
<dbReference type="EMBL" id="JACCBX010000016">
    <property type="protein sequence ID" value="NYE08834.1"/>
    <property type="molecule type" value="Genomic_DNA"/>
</dbReference>
<comment type="caution">
    <text evidence="1">The sequence shown here is derived from an EMBL/GenBank/DDBJ whole genome shotgun (WGS) entry which is preliminary data.</text>
</comment>
<dbReference type="Proteomes" id="UP000548423">
    <property type="component" value="Unassembled WGS sequence"/>
</dbReference>
<protein>
    <submittedName>
        <fullName evidence="1">Uncharacterized protein</fullName>
    </submittedName>
</protein>
<accession>A0A852TPG4</accession>
<evidence type="ECO:0000313" key="2">
    <source>
        <dbReference type="Proteomes" id="UP000548423"/>
    </source>
</evidence>